<feature type="compositionally biased region" description="Basic residues" evidence="1">
    <location>
        <begin position="355"/>
        <end position="367"/>
    </location>
</feature>
<organism evidence="2 3">
    <name type="scientific">Rhodococcus opacus</name>
    <name type="common">Nocardia opaca</name>
    <dbReference type="NCBI Taxonomy" id="37919"/>
    <lineage>
        <taxon>Bacteria</taxon>
        <taxon>Bacillati</taxon>
        <taxon>Actinomycetota</taxon>
        <taxon>Actinomycetes</taxon>
        <taxon>Mycobacteriales</taxon>
        <taxon>Nocardiaceae</taxon>
        <taxon>Rhodococcus</taxon>
    </lineage>
</organism>
<name>A0A1B1KF21_RHOOP</name>
<sequence>MIRTHHEHIRTGETTSLPTILAALVRSTAARDKTRPAAPDPTAAAVTHTPENKLTDAERRTALDVLDSDRFVDRAPAEVYAQLLDEGIYLCSVSTMYRILRENAQVTDRRRQARHPARACPELVATAPREVYSWDTTKLPGPVKGTYFDAYVMIDIFSRYIVGALVQTRESGLLAAGMMTETFLCTEYRTSCTPTGASRRPARPSPPCSPISTSPASIPGASIQRQPYSQSLFKSLEYGAAFPERQTPADDRPESLAASLTDPRFSTPGCRYRHGTQTPRACPRSLVGARVSRSRARFDDGGPDCPDRCERCDADPHRRPSGVHRSRVSRGRLGGSPQGSRLAERTRTGSPSSACHRRRRTRTHIPRGKPSPGGCCPSTVLRLPPGGRGQSRALIANRRFASLRLHKGRRPRQPRRTTCRPRCGRHVISEQPTCAVRSVRFPQSVAGRGGPARQCVVDYLNAHCAGDQAFHRGSSHRPVEPPMARVTAAVFRRLF</sequence>
<dbReference type="AlphaFoldDB" id="A0A1B1KF21"/>
<gene>
    <name evidence="2" type="ORF">R1CP_32825</name>
</gene>
<feature type="compositionally biased region" description="Low complexity" evidence="1">
    <location>
        <begin position="36"/>
        <end position="49"/>
    </location>
</feature>
<evidence type="ECO:0000313" key="3">
    <source>
        <dbReference type="Proteomes" id="UP000186108"/>
    </source>
</evidence>
<feature type="region of interest" description="Disordered" evidence="1">
    <location>
        <begin position="312"/>
        <end position="377"/>
    </location>
</feature>
<reference evidence="2 3" key="1">
    <citation type="submission" date="2014-07" db="EMBL/GenBank/DDBJ databases">
        <authorList>
            <person name="Zhang J.E."/>
            <person name="Yang H."/>
            <person name="Guo J."/>
            <person name="Deng Z."/>
            <person name="Luo H."/>
            <person name="Luo M."/>
            <person name="Zhao B."/>
        </authorList>
    </citation>
    <scope>NUCLEOTIDE SEQUENCE [LARGE SCALE GENOMIC DNA]</scope>
    <source>
        <strain evidence="2 3">1CP</strain>
    </source>
</reference>
<feature type="compositionally biased region" description="Basic residues" evidence="1">
    <location>
        <begin position="319"/>
        <end position="330"/>
    </location>
</feature>
<proteinExistence type="predicted"/>
<evidence type="ECO:0000313" key="2">
    <source>
        <dbReference type="EMBL" id="ANS31188.1"/>
    </source>
</evidence>
<feature type="region of interest" description="Disordered" evidence="1">
    <location>
        <begin position="244"/>
        <end position="281"/>
    </location>
</feature>
<dbReference type="Proteomes" id="UP000186108">
    <property type="component" value="Chromosome"/>
</dbReference>
<dbReference type="EMBL" id="CP009111">
    <property type="protein sequence ID" value="ANS31188.1"/>
    <property type="molecule type" value="Genomic_DNA"/>
</dbReference>
<dbReference type="InterPro" id="IPR012337">
    <property type="entry name" value="RNaseH-like_sf"/>
</dbReference>
<dbReference type="SUPFAM" id="SSF53098">
    <property type="entry name" value="Ribonuclease H-like"/>
    <property type="match status" value="1"/>
</dbReference>
<protein>
    <submittedName>
        <fullName evidence="2">Uncharacterized protein</fullName>
    </submittedName>
</protein>
<feature type="region of interest" description="Disordered" evidence="1">
    <location>
        <begin position="30"/>
        <end position="53"/>
    </location>
</feature>
<feature type="compositionally biased region" description="Low complexity" evidence="1">
    <location>
        <begin position="210"/>
        <end position="222"/>
    </location>
</feature>
<accession>A0A1B1KF21</accession>
<feature type="region of interest" description="Disordered" evidence="1">
    <location>
        <begin position="194"/>
        <end position="222"/>
    </location>
</feature>
<evidence type="ECO:0000256" key="1">
    <source>
        <dbReference type="SAM" id="MobiDB-lite"/>
    </source>
</evidence>